<protein>
    <submittedName>
        <fullName evidence="2">Uncharacterized protein</fullName>
    </submittedName>
</protein>
<reference evidence="2 3" key="1">
    <citation type="submission" date="2014-06" db="EMBL/GenBank/DDBJ databases">
        <title>Evolutionary Origins and Diversification of the Mycorrhizal Mutualists.</title>
        <authorList>
            <consortium name="DOE Joint Genome Institute"/>
            <consortium name="Mycorrhizal Genomics Consortium"/>
            <person name="Kohler A."/>
            <person name="Kuo A."/>
            <person name="Nagy L.G."/>
            <person name="Floudas D."/>
            <person name="Copeland A."/>
            <person name="Barry K.W."/>
            <person name="Cichocki N."/>
            <person name="Veneault-Fourrey C."/>
            <person name="LaButti K."/>
            <person name="Lindquist E.A."/>
            <person name="Lipzen A."/>
            <person name="Lundell T."/>
            <person name="Morin E."/>
            <person name="Murat C."/>
            <person name="Riley R."/>
            <person name="Ohm R."/>
            <person name="Sun H."/>
            <person name="Tunlid A."/>
            <person name="Henrissat B."/>
            <person name="Grigoriev I.V."/>
            <person name="Hibbett D.S."/>
            <person name="Martin F."/>
        </authorList>
    </citation>
    <scope>NUCLEOTIDE SEQUENCE [LARGE SCALE GENOMIC DNA]</scope>
    <source>
        <strain evidence="2 3">SS14</strain>
    </source>
</reference>
<evidence type="ECO:0000256" key="1">
    <source>
        <dbReference type="SAM" id="MobiDB-lite"/>
    </source>
</evidence>
<dbReference type="HOGENOM" id="CLU_2559786_0_0_1"/>
<dbReference type="AlphaFoldDB" id="A0A0C9TCR9"/>
<evidence type="ECO:0000313" key="2">
    <source>
        <dbReference type="EMBL" id="KIJ26958.1"/>
    </source>
</evidence>
<feature type="region of interest" description="Disordered" evidence="1">
    <location>
        <begin position="1"/>
        <end position="79"/>
    </location>
</feature>
<dbReference type="EMBL" id="KN837351">
    <property type="protein sequence ID" value="KIJ26958.1"/>
    <property type="molecule type" value="Genomic_DNA"/>
</dbReference>
<sequence length="79" mass="8589">MQNRRDIAPNAPRIYPILLPEVDVPPVGPRTQQGPHNALPSPRGGFIPHNDPAPQQRPLPGTATPPNAPRMRTIPLPDV</sequence>
<organism evidence="2 3">
    <name type="scientific">Sphaerobolus stellatus (strain SS14)</name>
    <dbReference type="NCBI Taxonomy" id="990650"/>
    <lineage>
        <taxon>Eukaryota</taxon>
        <taxon>Fungi</taxon>
        <taxon>Dikarya</taxon>
        <taxon>Basidiomycota</taxon>
        <taxon>Agaricomycotina</taxon>
        <taxon>Agaricomycetes</taxon>
        <taxon>Phallomycetidae</taxon>
        <taxon>Geastrales</taxon>
        <taxon>Sphaerobolaceae</taxon>
        <taxon>Sphaerobolus</taxon>
    </lineage>
</organism>
<gene>
    <name evidence="2" type="ORF">M422DRAFT_271920</name>
</gene>
<accession>A0A0C9TCR9</accession>
<dbReference type="Proteomes" id="UP000054279">
    <property type="component" value="Unassembled WGS sequence"/>
</dbReference>
<proteinExistence type="predicted"/>
<keyword evidence="3" id="KW-1185">Reference proteome</keyword>
<name>A0A0C9TCR9_SPHS4</name>
<evidence type="ECO:0000313" key="3">
    <source>
        <dbReference type="Proteomes" id="UP000054279"/>
    </source>
</evidence>